<dbReference type="Gene3D" id="3.50.50.60">
    <property type="entry name" value="FAD/NAD(P)-binding domain"/>
    <property type="match status" value="2"/>
</dbReference>
<evidence type="ECO:0000256" key="1">
    <source>
        <dbReference type="ARBA" id="ARBA00010790"/>
    </source>
</evidence>
<organism evidence="7 8">
    <name type="scientific">Arcobacter nitrofigilis (strain ATCC 33309 / DSM 7299 / CCUG 15893 / LMG 7604 / NCTC 12251 / CI)</name>
    <name type="common">Campylobacter nitrofigilis</name>
    <dbReference type="NCBI Taxonomy" id="572480"/>
    <lineage>
        <taxon>Bacteria</taxon>
        <taxon>Pseudomonadati</taxon>
        <taxon>Campylobacterota</taxon>
        <taxon>Epsilonproteobacteria</taxon>
        <taxon>Campylobacterales</taxon>
        <taxon>Arcobacteraceae</taxon>
        <taxon>Arcobacter</taxon>
    </lineage>
</organism>
<evidence type="ECO:0000256" key="2">
    <source>
        <dbReference type="ARBA" id="ARBA00022630"/>
    </source>
</evidence>
<keyword evidence="3" id="KW-0274">FAD</keyword>
<evidence type="ECO:0000259" key="6">
    <source>
        <dbReference type="Pfam" id="PF05199"/>
    </source>
</evidence>
<reference evidence="7 8" key="1">
    <citation type="journal article" date="2010" name="Stand. Genomic Sci.">
        <title>Complete genome sequence of Arcobacter nitrofigilis type strain (CI).</title>
        <authorList>
            <person name="Pati A."/>
            <person name="Gronow S."/>
            <person name="Lapidus A."/>
            <person name="Copeland A."/>
            <person name="Glavina Del Rio T."/>
            <person name="Nolan M."/>
            <person name="Lucas S."/>
            <person name="Tice H."/>
            <person name="Cheng J.F."/>
            <person name="Han C."/>
            <person name="Chertkov O."/>
            <person name="Bruce D."/>
            <person name="Tapia R."/>
            <person name="Goodwin L."/>
            <person name="Pitluck S."/>
            <person name="Liolios K."/>
            <person name="Ivanova N."/>
            <person name="Mavromatis K."/>
            <person name="Chen A."/>
            <person name="Palaniappan K."/>
            <person name="Land M."/>
            <person name="Hauser L."/>
            <person name="Chang Y.J."/>
            <person name="Jeffries C.D."/>
            <person name="Detter J.C."/>
            <person name="Rohde M."/>
            <person name="Goker M."/>
            <person name="Bristow J."/>
            <person name="Eisen J.A."/>
            <person name="Markowitz V."/>
            <person name="Hugenholtz P."/>
            <person name="Klenk H.P."/>
            <person name="Kyrpides N.C."/>
        </authorList>
    </citation>
    <scope>NUCLEOTIDE SEQUENCE [LARGE SCALE GENOMIC DNA]</scope>
    <source>
        <strain evidence="8">ATCC 33309 / DSM 7299 / CCUG 15893 / LMG 7604 / NCTC 12251 / CI</strain>
    </source>
</reference>
<dbReference type="InterPro" id="IPR007867">
    <property type="entry name" value="GMC_OxRtase_C"/>
</dbReference>
<proteinExistence type="inferred from homology"/>
<dbReference type="PANTHER" id="PTHR46056:SF12">
    <property type="entry name" value="LONG-CHAIN-ALCOHOL OXIDASE"/>
    <property type="match status" value="1"/>
</dbReference>
<dbReference type="GO" id="GO:0016614">
    <property type="term" value="F:oxidoreductase activity, acting on CH-OH group of donors"/>
    <property type="evidence" value="ECO:0007669"/>
    <property type="project" value="InterPro"/>
</dbReference>
<dbReference type="OrthoDB" id="9787779at2"/>
<dbReference type="eggNOG" id="COG2303">
    <property type="taxonomic scope" value="Bacteria"/>
</dbReference>
<dbReference type="RefSeq" id="WP_013134607.1">
    <property type="nucleotide sequence ID" value="NC_014166.1"/>
</dbReference>
<dbReference type="GO" id="GO:0050660">
    <property type="term" value="F:flavin adenine dinucleotide binding"/>
    <property type="evidence" value="ECO:0007669"/>
    <property type="project" value="InterPro"/>
</dbReference>
<evidence type="ECO:0000256" key="4">
    <source>
        <dbReference type="ARBA" id="ARBA00023002"/>
    </source>
</evidence>
<evidence type="ECO:0000313" key="8">
    <source>
        <dbReference type="Proteomes" id="UP000000939"/>
    </source>
</evidence>
<protein>
    <submittedName>
        <fullName evidence="7">Glucose-methanol-choline oxidoreductase</fullName>
    </submittedName>
</protein>
<evidence type="ECO:0000313" key="7">
    <source>
        <dbReference type="EMBL" id="ADG92462.1"/>
    </source>
</evidence>
<dbReference type="SUPFAM" id="SSF54373">
    <property type="entry name" value="FAD-linked reductases, C-terminal domain"/>
    <property type="match status" value="1"/>
</dbReference>
<dbReference type="InterPro" id="IPR036188">
    <property type="entry name" value="FAD/NAD-bd_sf"/>
</dbReference>
<keyword evidence="4" id="KW-0560">Oxidoreductase</keyword>
<evidence type="ECO:0000259" key="5">
    <source>
        <dbReference type="Pfam" id="PF00732"/>
    </source>
</evidence>
<dbReference type="EMBL" id="CP001999">
    <property type="protein sequence ID" value="ADG92462.1"/>
    <property type="molecule type" value="Genomic_DNA"/>
</dbReference>
<dbReference type="InterPro" id="IPR000172">
    <property type="entry name" value="GMC_OxRdtase_N"/>
</dbReference>
<dbReference type="STRING" id="572480.Arnit_0798"/>
<comment type="similarity">
    <text evidence="1">Belongs to the GMC oxidoreductase family.</text>
</comment>
<keyword evidence="8" id="KW-1185">Reference proteome</keyword>
<dbReference type="Pfam" id="PF05199">
    <property type="entry name" value="GMC_oxred_C"/>
    <property type="match status" value="1"/>
</dbReference>
<evidence type="ECO:0000256" key="3">
    <source>
        <dbReference type="ARBA" id="ARBA00022827"/>
    </source>
</evidence>
<dbReference type="SUPFAM" id="SSF51905">
    <property type="entry name" value="FAD/NAD(P)-binding domain"/>
    <property type="match status" value="1"/>
</dbReference>
<accession>D5V2N0</accession>
<dbReference type="Proteomes" id="UP000000939">
    <property type="component" value="Chromosome"/>
</dbReference>
<dbReference type="PANTHER" id="PTHR46056">
    <property type="entry name" value="LONG-CHAIN-ALCOHOL OXIDASE"/>
    <property type="match status" value="1"/>
</dbReference>
<feature type="domain" description="Glucose-methanol-choline oxidoreductase C-terminal" evidence="6">
    <location>
        <begin position="418"/>
        <end position="534"/>
    </location>
</feature>
<name>D5V2N0_ARCNC</name>
<keyword evidence="2" id="KW-0285">Flavoprotein</keyword>
<gene>
    <name evidence="7" type="ordered locus">Arnit_0798</name>
</gene>
<feature type="domain" description="Glucose-methanol-choline oxidoreductase N-terminal" evidence="5">
    <location>
        <begin position="85"/>
        <end position="317"/>
    </location>
</feature>
<dbReference type="HOGENOM" id="CLU_008878_4_2_7"/>
<dbReference type="Pfam" id="PF00732">
    <property type="entry name" value="GMC_oxred_N"/>
    <property type="match status" value="1"/>
</dbReference>
<dbReference type="AlphaFoldDB" id="D5V2N0"/>
<sequence length="549" mass="62081">MIYDVCIIGSGAGAGPIAYTLAKEGKKVLILEKGDIYTEKDFSKDEIAYSRRDIFTPNLKDEYHVIEEKIDGKWYKFPTYETGWSFWNGNILGGSSNFMSGYFHRLKPKDFKLKSTFGKYEGANVVDWPISYDDLEPYYDMVEKVIGVSGEYTKYEHAEPRSSKNYAYPRLKEHPIVDLIDKACEKLDYVSYKVPRAILSKNKENRNTCYYSNYCGSYCCSSGAKGSSRASLIQPIINSTNITIIQNAFVFKLLTNKNKKIKKAIYYTKDKIEKTVEAKLFVVATQAVESSRLLLNSKNSDFPNGLANLSGQVGKNMLFTGGGQGSAIIDTKILSRDKLFETGFFVNRGLQDWYFTKEFKGGSIDFLFDHANPIRKALRLKSDDNGNLLFGEELQDKIYKNFTKSRVLNFEIFTDWMPNDDCFVSIDEKYKDKYGVPVATIRIGAHPQDVKVGNFLAQKAIDVLKQMGARDIKSDISPLPSANLQAGGCRFGNDPKKSVLNKYCQSHDIENLFVTDGSFMPTGGSVPYTWTIYANSFRVADYIKKSNLI</sequence>
<dbReference type="KEGG" id="ant:Arnit_0798"/>